<gene>
    <name evidence="2" type="ORF">CIPAW_16G104500</name>
</gene>
<accession>A0A8T1N5F0</accession>
<dbReference type="EMBL" id="CM031824">
    <property type="protein sequence ID" value="KAG6625545.1"/>
    <property type="molecule type" value="Genomic_DNA"/>
</dbReference>
<feature type="compositionally biased region" description="Basic residues" evidence="1">
    <location>
        <begin position="1"/>
        <end position="20"/>
    </location>
</feature>
<sequence>MEGSGKKRSSRNTSSSRHRSTVSNAKFEVKKFDRTSNFNMWQCEIMDVLIQQELDIALEEKPYDMTENDWKKLNTKTYSTIRLCLTKEQKYFIMRETNAKEL</sequence>
<comment type="caution">
    <text evidence="2">The sequence shown here is derived from an EMBL/GenBank/DDBJ whole genome shotgun (WGS) entry which is preliminary data.</text>
</comment>
<name>A0A8T1N5F0_CARIL</name>
<reference evidence="2" key="1">
    <citation type="submission" date="2020-12" db="EMBL/GenBank/DDBJ databases">
        <title>WGS assembly of Carya illinoinensis cv. Pawnee.</title>
        <authorList>
            <person name="Platts A."/>
            <person name="Shu S."/>
            <person name="Wright S."/>
            <person name="Barry K."/>
            <person name="Edger P."/>
            <person name="Pires J.C."/>
            <person name="Schmutz J."/>
        </authorList>
    </citation>
    <scope>NUCLEOTIDE SEQUENCE</scope>
    <source>
        <tissue evidence="2">Leaf</tissue>
    </source>
</reference>
<evidence type="ECO:0000256" key="1">
    <source>
        <dbReference type="SAM" id="MobiDB-lite"/>
    </source>
</evidence>
<evidence type="ECO:0000313" key="3">
    <source>
        <dbReference type="Proteomes" id="UP000811609"/>
    </source>
</evidence>
<feature type="region of interest" description="Disordered" evidence="1">
    <location>
        <begin position="1"/>
        <end position="22"/>
    </location>
</feature>
<evidence type="ECO:0000313" key="2">
    <source>
        <dbReference type="EMBL" id="KAG6625545.1"/>
    </source>
</evidence>
<proteinExistence type="predicted"/>
<keyword evidence="3" id="KW-1185">Reference proteome</keyword>
<dbReference type="AlphaFoldDB" id="A0A8T1N5F0"/>
<protein>
    <submittedName>
        <fullName evidence="2">Uncharacterized protein</fullName>
    </submittedName>
</protein>
<dbReference type="Proteomes" id="UP000811609">
    <property type="component" value="Chromosome 16"/>
</dbReference>
<organism evidence="2 3">
    <name type="scientific">Carya illinoinensis</name>
    <name type="common">Pecan</name>
    <dbReference type="NCBI Taxonomy" id="32201"/>
    <lineage>
        <taxon>Eukaryota</taxon>
        <taxon>Viridiplantae</taxon>
        <taxon>Streptophyta</taxon>
        <taxon>Embryophyta</taxon>
        <taxon>Tracheophyta</taxon>
        <taxon>Spermatophyta</taxon>
        <taxon>Magnoliopsida</taxon>
        <taxon>eudicotyledons</taxon>
        <taxon>Gunneridae</taxon>
        <taxon>Pentapetalae</taxon>
        <taxon>rosids</taxon>
        <taxon>fabids</taxon>
        <taxon>Fagales</taxon>
        <taxon>Juglandaceae</taxon>
        <taxon>Carya</taxon>
    </lineage>
</organism>